<proteinExistence type="predicted"/>
<evidence type="ECO:0000256" key="4">
    <source>
        <dbReference type="ARBA" id="ARBA00023136"/>
    </source>
</evidence>
<dbReference type="RefSeq" id="XP_011096291.1">
    <property type="nucleotide sequence ID" value="XM_011097989.2"/>
</dbReference>
<keyword evidence="3 5" id="KW-1133">Transmembrane helix</keyword>
<evidence type="ECO:0000256" key="3">
    <source>
        <dbReference type="ARBA" id="ARBA00022989"/>
    </source>
</evidence>
<comment type="subcellular location">
    <subcellularLocation>
        <location evidence="1">Membrane</location>
        <topology evidence="1">Multi-pass membrane protein</topology>
    </subcellularLocation>
</comment>
<dbReference type="InterPro" id="IPR018499">
    <property type="entry name" value="Tetraspanin/Peripherin"/>
</dbReference>
<gene>
    <name evidence="7" type="primary">LOC105175526</name>
</gene>
<feature type="transmembrane region" description="Helical" evidence="5">
    <location>
        <begin position="115"/>
        <end position="138"/>
    </location>
</feature>
<evidence type="ECO:0000256" key="5">
    <source>
        <dbReference type="SAM" id="Phobius"/>
    </source>
</evidence>
<sequence length="226" mass="25431">MHVLTLANTSKVLQTEQTAKARNRTATIKQLAQMVTNWLKLALKFYNSSMGLGGIAIIVYGVLMIRVWQTDENGSSSHHISIPWFFHAFVVVGIALCATTCLGHIAAKTANVPCLSCYISVVLLLFLSEIVIMADLFLNPNWEKELPENLFDRIDEFNDFVKSNDSIWRWVIWSIFLVQGVCVLLATILRTHETNEVDGYDGETEDRDSRQPLPLLARASVDAYII</sequence>
<dbReference type="OrthoDB" id="1712901at2759"/>
<name>A0A6I9UP06_SESIN</name>
<evidence type="ECO:0000313" key="7">
    <source>
        <dbReference type="RefSeq" id="XP_011096291.1"/>
    </source>
</evidence>
<protein>
    <submittedName>
        <fullName evidence="7">Tetraspanin-19-like</fullName>
    </submittedName>
</protein>
<keyword evidence="2 5" id="KW-0812">Transmembrane</keyword>
<dbReference type="Gramene" id="SIN_1005264.t">
    <property type="protein sequence ID" value="SIN_1005264.t"/>
    <property type="gene ID" value="SIN_1005264"/>
</dbReference>
<dbReference type="AlphaFoldDB" id="A0A6I9UP06"/>
<evidence type="ECO:0000256" key="2">
    <source>
        <dbReference type="ARBA" id="ARBA00022692"/>
    </source>
</evidence>
<dbReference type="Proteomes" id="UP000504604">
    <property type="component" value="Linkage group LG12"/>
</dbReference>
<feature type="transmembrane region" description="Helical" evidence="5">
    <location>
        <begin position="80"/>
        <end position="103"/>
    </location>
</feature>
<dbReference type="GO" id="GO:0016020">
    <property type="term" value="C:membrane"/>
    <property type="evidence" value="ECO:0007669"/>
    <property type="project" value="UniProtKB-SubCell"/>
</dbReference>
<organism evidence="6 7">
    <name type="scientific">Sesamum indicum</name>
    <name type="common">Oriental sesame</name>
    <name type="synonym">Sesamum orientale</name>
    <dbReference type="NCBI Taxonomy" id="4182"/>
    <lineage>
        <taxon>Eukaryota</taxon>
        <taxon>Viridiplantae</taxon>
        <taxon>Streptophyta</taxon>
        <taxon>Embryophyta</taxon>
        <taxon>Tracheophyta</taxon>
        <taxon>Spermatophyta</taxon>
        <taxon>Magnoliopsida</taxon>
        <taxon>eudicotyledons</taxon>
        <taxon>Gunneridae</taxon>
        <taxon>Pentapetalae</taxon>
        <taxon>asterids</taxon>
        <taxon>lamiids</taxon>
        <taxon>Lamiales</taxon>
        <taxon>Pedaliaceae</taxon>
        <taxon>Sesamum</taxon>
    </lineage>
</organism>
<evidence type="ECO:0000256" key="1">
    <source>
        <dbReference type="ARBA" id="ARBA00004141"/>
    </source>
</evidence>
<dbReference type="InParanoid" id="A0A6I9UP06"/>
<dbReference type="KEGG" id="sind:105175526"/>
<keyword evidence="4 5" id="KW-0472">Membrane</keyword>
<feature type="transmembrane region" description="Helical" evidence="5">
    <location>
        <begin position="167"/>
        <end position="189"/>
    </location>
</feature>
<evidence type="ECO:0000313" key="6">
    <source>
        <dbReference type="Proteomes" id="UP000504604"/>
    </source>
</evidence>
<reference evidence="7" key="1">
    <citation type="submission" date="2025-08" db="UniProtKB">
        <authorList>
            <consortium name="RefSeq"/>
        </authorList>
    </citation>
    <scope>IDENTIFICATION</scope>
</reference>
<dbReference type="Pfam" id="PF00335">
    <property type="entry name" value="Tetraspanin"/>
    <property type="match status" value="1"/>
</dbReference>
<feature type="transmembrane region" description="Helical" evidence="5">
    <location>
        <begin position="50"/>
        <end position="68"/>
    </location>
</feature>
<dbReference type="GeneID" id="105175526"/>
<accession>A0A6I9UP06</accession>
<keyword evidence="6" id="KW-1185">Reference proteome</keyword>